<evidence type="ECO:0008006" key="3">
    <source>
        <dbReference type="Google" id="ProtNLM"/>
    </source>
</evidence>
<dbReference type="InterPro" id="IPR018577">
    <property type="entry name" value="Restrct_endonuc_II_Bpu10I"/>
</dbReference>
<dbReference type="HOGENOM" id="CLU_911666_0_0_3"/>
<dbReference type="EMBL" id="CAIJ01000365">
    <property type="protein sequence ID" value="CCI03216.1"/>
    <property type="molecule type" value="Genomic_DNA"/>
</dbReference>
<comment type="caution">
    <text evidence="1">The sequence shown here is derived from an EMBL/GenBank/DDBJ whole genome shotgun (WGS) entry which is preliminary data.</text>
</comment>
<dbReference type="REBASE" id="80431">
    <property type="entry name" value="Mae9443ORF4270003P"/>
</dbReference>
<organism evidence="1 2">
    <name type="scientific">Microcystis aeruginosa PCC 9443</name>
    <dbReference type="NCBI Taxonomy" id="1160281"/>
    <lineage>
        <taxon>Bacteria</taxon>
        <taxon>Bacillati</taxon>
        <taxon>Cyanobacteriota</taxon>
        <taxon>Cyanophyceae</taxon>
        <taxon>Oscillatoriophycideae</taxon>
        <taxon>Chroococcales</taxon>
        <taxon>Microcystaceae</taxon>
        <taxon>Microcystis</taxon>
    </lineage>
</organism>
<dbReference type="Pfam" id="PF09549">
    <property type="entry name" value="RE_Bpu10I"/>
    <property type="match status" value="1"/>
</dbReference>
<evidence type="ECO:0000313" key="1">
    <source>
        <dbReference type="EMBL" id="CCI03216.1"/>
    </source>
</evidence>
<name>I4G5K5_MICAE</name>
<proteinExistence type="predicted"/>
<dbReference type="Proteomes" id="UP000003480">
    <property type="component" value="Unassembled WGS sequence"/>
</dbReference>
<reference evidence="1 2" key="1">
    <citation type="submission" date="2012-04" db="EMBL/GenBank/DDBJ databases">
        <authorList>
            <person name="Genoscope - CEA"/>
        </authorList>
    </citation>
    <scope>NUCLEOTIDE SEQUENCE [LARGE SCALE GENOMIC DNA]</scope>
    <source>
        <strain evidence="1 2">9443</strain>
    </source>
</reference>
<protein>
    <recommendedName>
        <fullName evidence="3">Bpu10I family restriction endonuclease</fullName>
    </recommendedName>
</protein>
<evidence type="ECO:0000313" key="2">
    <source>
        <dbReference type="Proteomes" id="UP000003480"/>
    </source>
</evidence>
<accession>I4G5K5</accession>
<sequence>MILLIFEHQQKYMNEFSRPHYTKLTACLNNPRLPEADRERLEEAIIKYRQWIIELESINSGQADAVEKLVSATNRYKRFIELDLIFDSSDNFLYRQKGQLKLDNTILEEFLPQLVFRSLQGIDNSFELGPRNTFSGLSFLSSLGNIGQGGQANIRSKNQDFILGKKLYLKSSFDPEFQNYELIESHLGYVCAECKTNLDKTMFQEAVATSRDLKIAVPNSLYFLICDFLDMTPVSIISTQIDDVLIIRKTKRMTANLRQEYRSSKARQLHRQEYVDFWDASQYYPDVFQRMIDKIQTHIDNTNPSLENVLYQGYF</sequence>
<gene>
    <name evidence="1" type="ORF">MICAC_4270002</name>
</gene>
<dbReference type="AlphaFoldDB" id="I4G5K5"/>